<dbReference type="PROSITE" id="PS50262">
    <property type="entry name" value="G_PROTEIN_RECEP_F1_2"/>
    <property type="match status" value="1"/>
</dbReference>
<dbReference type="AlphaFoldDB" id="A0A1W0XF15"/>
<dbReference type="Proteomes" id="UP000192578">
    <property type="component" value="Unassembled WGS sequence"/>
</dbReference>
<keyword evidence="8" id="KW-0807">Transducer</keyword>
<evidence type="ECO:0000256" key="3">
    <source>
        <dbReference type="ARBA" id="ARBA00022692"/>
    </source>
</evidence>
<keyword evidence="3 9" id="KW-0812">Transmembrane</keyword>
<proteinExistence type="predicted"/>
<comment type="subcellular location">
    <subcellularLocation>
        <location evidence="1">Cell membrane</location>
        <topology evidence="1">Multi-pass membrane protein</topology>
    </subcellularLocation>
</comment>
<feature type="transmembrane region" description="Helical" evidence="9">
    <location>
        <begin position="286"/>
        <end position="307"/>
    </location>
</feature>
<evidence type="ECO:0000256" key="4">
    <source>
        <dbReference type="ARBA" id="ARBA00022989"/>
    </source>
</evidence>
<evidence type="ECO:0000256" key="5">
    <source>
        <dbReference type="ARBA" id="ARBA00023040"/>
    </source>
</evidence>
<feature type="domain" description="G-protein coupled receptors family 1 profile" evidence="10">
    <location>
        <begin position="49"/>
        <end position="303"/>
    </location>
</feature>
<feature type="transmembrane region" description="Helical" evidence="9">
    <location>
        <begin position="70"/>
        <end position="92"/>
    </location>
</feature>
<keyword evidence="12" id="KW-1185">Reference proteome</keyword>
<keyword evidence="2" id="KW-1003">Cell membrane</keyword>
<evidence type="ECO:0000256" key="8">
    <source>
        <dbReference type="ARBA" id="ARBA00023224"/>
    </source>
</evidence>
<evidence type="ECO:0000256" key="2">
    <source>
        <dbReference type="ARBA" id="ARBA00022475"/>
    </source>
</evidence>
<reference evidence="12" key="1">
    <citation type="submission" date="2017-01" db="EMBL/GenBank/DDBJ databases">
        <title>Comparative genomics of anhydrobiosis in the tardigrade Hypsibius dujardini.</title>
        <authorList>
            <person name="Yoshida Y."/>
            <person name="Koutsovoulos G."/>
            <person name="Laetsch D."/>
            <person name="Stevens L."/>
            <person name="Kumar S."/>
            <person name="Horikawa D."/>
            <person name="Ishino K."/>
            <person name="Komine S."/>
            <person name="Tomita M."/>
            <person name="Blaxter M."/>
            <person name="Arakawa K."/>
        </authorList>
    </citation>
    <scope>NUCLEOTIDE SEQUENCE [LARGE SCALE GENOMIC DNA]</scope>
    <source>
        <strain evidence="12">Z151</strain>
    </source>
</reference>
<dbReference type="GO" id="GO:0042923">
    <property type="term" value="F:neuropeptide binding"/>
    <property type="evidence" value="ECO:0007669"/>
    <property type="project" value="TreeGrafter"/>
</dbReference>
<comment type="caution">
    <text evidence="11">The sequence shown here is derived from an EMBL/GenBank/DDBJ whole genome shotgun (WGS) entry which is preliminary data.</text>
</comment>
<dbReference type="EMBL" id="MTYJ01000001">
    <property type="protein sequence ID" value="OQV26063.1"/>
    <property type="molecule type" value="Genomic_DNA"/>
</dbReference>
<feature type="transmembrane region" description="Helical" evidence="9">
    <location>
        <begin position="150"/>
        <end position="171"/>
    </location>
</feature>
<feature type="transmembrane region" description="Helical" evidence="9">
    <location>
        <begin position="249"/>
        <end position="274"/>
    </location>
</feature>
<dbReference type="PRINTS" id="PR00237">
    <property type="entry name" value="GPCRRHODOPSN"/>
</dbReference>
<keyword evidence="7" id="KW-0675">Receptor</keyword>
<accession>A0A1W0XF15</accession>
<keyword evidence="6 9" id="KW-0472">Membrane</keyword>
<keyword evidence="4 9" id="KW-1133">Transmembrane helix</keyword>
<dbReference type="PANTHER" id="PTHR24229:SF40">
    <property type="entry name" value="ALLATOSTATIN C RECEPTOR 1-RELATED"/>
    <property type="match status" value="1"/>
</dbReference>
<dbReference type="PANTHER" id="PTHR24229">
    <property type="entry name" value="NEUROPEPTIDES RECEPTOR"/>
    <property type="match status" value="1"/>
</dbReference>
<dbReference type="GO" id="GO:0043005">
    <property type="term" value="C:neuron projection"/>
    <property type="evidence" value="ECO:0007669"/>
    <property type="project" value="TreeGrafter"/>
</dbReference>
<evidence type="ECO:0000256" key="9">
    <source>
        <dbReference type="SAM" id="Phobius"/>
    </source>
</evidence>
<dbReference type="InterPro" id="IPR017452">
    <property type="entry name" value="GPCR_Rhodpsn_7TM"/>
</dbReference>
<dbReference type="InterPro" id="IPR000276">
    <property type="entry name" value="GPCR_Rhodpsn"/>
</dbReference>
<name>A0A1W0XF15_HYPEX</name>
<dbReference type="SUPFAM" id="SSF81321">
    <property type="entry name" value="Family A G protein-coupled receptor-like"/>
    <property type="match status" value="1"/>
</dbReference>
<gene>
    <name evidence="11" type="ORF">BV898_00192</name>
</gene>
<keyword evidence="5" id="KW-0297">G-protein coupled receptor</keyword>
<evidence type="ECO:0000256" key="1">
    <source>
        <dbReference type="ARBA" id="ARBA00004651"/>
    </source>
</evidence>
<sequence length="328" mass="37010">MNSTSSTKNLTIIHTTNISRPNVQAQDNSISWSIIPISTLLILVSGLLLTLPVLYLLLTARPLRTSFNIYVSNLVGCDLALFVLHYPLTLFIDLHGAQTWALGYTACTLKLYTRNVLEAVAINIHVCIAVNRVWAVVHPISYRNRHSAKVATFTCLTVWIYVHASLLPLLILDALYYRSPIGGCNINFPAQYGYFWFTNMVFFTVPWTRSSNASGEGDQQCIEMIRFVVTAGPLRRTKRRKKIGRRNSYWVLGLLTVLTTICWVPTYVMFIMVMTKKAFIPAAFRLAVIVLFNMQAALDPLLFVLALKPLRLAVFRLLRIGRQSRGPG</sequence>
<dbReference type="OrthoDB" id="2101615at2759"/>
<dbReference type="GO" id="GO:0007218">
    <property type="term" value="P:neuropeptide signaling pathway"/>
    <property type="evidence" value="ECO:0007669"/>
    <property type="project" value="TreeGrafter"/>
</dbReference>
<feature type="transmembrane region" description="Helical" evidence="9">
    <location>
        <begin position="30"/>
        <end position="58"/>
    </location>
</feature>
<dbReference type="GO" id="GO:0004930">
    <property type="term" value="F:G protein-coupled receptor activity"/>
    <property type="evidence" value="ECO:0007669"/>
    <property type="project" value="UniProtKB-KW"/>
</dbReference>
<dbReference type="Pfam" id="PF00001">
    <property type="entry name" value="7tm_1"/>
    <property type="match status" value="1"/>
</dbReference>
<dbReference type="GO" id="GO:0005886">
    <property type="term" value="C:plasma membrane"/>
    <property type="evidence" value="ECO:0007669"/>
    <property type="project" value="UniProtKB-SubCell"/>
</dbReference>
<evidence type="ECO:0000259" key="10">
    <source>
        <dbReference type="PROSITE" id="PS50262"/>
    </source>
</evidence>
<organism evidence="11 12">
    <name type="scientific">Hypsibius exemplaris</name>
    <name type="common">Freshwater tardigrade</name>
    <dbReference type="NCBI Taxonomy" id="2072580"/>
    <lineage>
        <taxon>Eukaryota</taxon>
        <taxon>Metazoa</taxon>
        <taxon>Ecdysozoa</taxon>
        <taxon>Tardigrada</taxon>
        <taxon>Eutardigrada</taxon>
        <taxon>Parachela</taxon>
        <taxon>Hypsibioidea</taxon>
        <taxon>Hypsibiidae</taxon>
        <taxon>Hypsibius</taxon>
    </lineage>
</organism>
<dbReference type="Gene3D" id="1.20.1070.10">
    <property type="entry name" value="Rhodopsin 7-helix transmembrane proteins"/>
    <property type="match status" value="1"/>
</dbReference>
<evidence type="ECO:0000313" key="12">
    <source>
        <dbReference type="Proteomes" id="UP000192578"/>
    </source>
</evidence>
<evidence type="ECO:0000256" key="6">
    <source>
        <dbReference type="ARBA" id="ARBA00023136"/>
    </source>
</evidence>
<protein>
    <recommendedName>
        <fullName evidence="10">G-protein coupled receptors family 1 profile domain-containing protein</fullName>
    </recommendedName>
</protein>
<evidence type="ECO:0000256" key="7">
    <source>
        <dbReference type="ARBA" id="ARBA00023170"/>
    </source>
</evidence>
<dbReference type="CDD" id="cd00637">
    <property type="entry name" value="7tm_classA_rhodopsin-like"/>
    <property type="match status" value="1"/>
</dbReference>
<evidence type="ECO:0000313" key="11">
    <source>
        <dbReference type="EMBL" id="OQV26063.1"/>
    </source>
</evidence>